<gene>
    <name evidence="1" type="ORF">E2C01_094395</name>
</gene>
<dbReference type="EMBL" id="VSRR010116573">
    <property type="protein sequence ID" value="MPC99002.1"/>
    <property type="molecule type" value="Genomic_DNA"/>
</dbReference>
<name>A0A5B7JSC1_PORTR</name>
<dbReference type="Proteomes" id="UP000324222">
    <property type="component" value="Unassembled WGS sequence"/>
</dbReference>
<evidence type="ECO:0000313" key="2">
    <source>
        <dbReference type="Proteomes" id="UP000324222"/>
    </source>
</evidence>
<organism evidence="1 2">
    <name type="scientific">Portunus trituberculatus</name>
    <name type="common">Swimming crab</name>
    <name type="synonym">Neptunus trituberculatus</name>
    <dbReference type="NCBI Taxonomy" id="210409"/>
    <lineage>
        <taxon>Eukaryota</taxon>
        <taxon>Metazoa</taxon>
        <taxon>Ecdysozoa</taxon>
        <taxon>Arthropoda</taxon>
        <taxon>Crustacea</taxon>
        <taxon>Multicrustacea</taxon>
        <taxon>Malacostraca</taxon>
        <taxon>Eumalacostraca</taxon>
        <taxon>Eucarida</taxon>
        <taxon>Decapoda</taxon>
        <taxon>Pleocyemata</taxon>
        <taxon>Brachyura</taxon>
        <taxon>Eubrachyura</taxon>
        <taxon>Portunoidea</taxon>
        <taxon>Portunidae</taxon>
        <taxon>Portuninae</taxon>
        <taxon>Portunus</taxon>
    </lineage>
</organism>
<dbReference type="AlphaFoldDB" id="A0A5B7JSC1"/>
<reference evidence="1 2" key="1">
    <citation type="submission" date="2019-05" db="EMBL/GenBank/DDBJ databases">
        <title>Another draft genome of Portunus trituberculatus and its Hox gene families provides insights of decapod evolution.</title>
        <authorList>
            <person name="Jeong J.-H."/>
            <person name="Song I."/>
            <person name="Kim S."/>
            <person name="Choi T."/>
            <person name="Kim D."/>
            <person name="Ryu S."/>
            <person name="Kim W."/>
        </authorList>
    </citation>
    <scope>NUCLEOTIDE SEQUENCE [LARGE SCALE GENOMIC DNA]</scope>
    <source>
        <tissue evidence="1">Muscle</tissue>
    </source>
</reference>
<keyword evidence="2" id="KW-1185">Reference proteome</keyword>
<protein>
    <submittedName>
        <fullName evidence="1">Uncharacterized protein</fullName>
    </submittedName>
</protein>
<evidence type="ECO:0000313" key="1">
    <source>
        <dbReference type="EMBL" id="MPC99002.1"/>
    </source>
</evidence>
<proteinExistence type="predicted"/>
<accession>A0A5B7JSC1</accession>
<comment type="caution">
    <text evidence="1">The sequence shown here is derived from an EMBL/GenBank/DDBJ whole genome shotgun (WGS) entry which is preliminary data.</text>
</comment>
<sequence length="63" mass="6967">MEADGDTRATIAKTMHRSRIPEAPVNYFAKFISAAPLFLRLGIYVESLVRGAELLTEGCLVQQ</sequence>